<gene>
    <name evidence="1" type="ORF">D4764_04G0000660</name>
</gene>
<dbReference type="EMBL" id="RHFK02000017">
    <property type="protein sequence ID" value="TWW61420.1"/>
    <property type="molecule type" value="Genomic_DNA"/>
</dbReference>
<protein>
    <submittedName>
        <fullName evidence="1">Uncharacterized protein</fullName>
    </submittedName>
</protein>
<name>A0A5C6N6J3_9TELE</name>
<proteinExistence type="predicted"/>
<accession>A0A5C6N6J3</accession>
<comment type="caution">
    <text evidence="1">The sequence shown here is derived from an EMBL/GenBank/DDBJ whole genome shotgun (WGS) entry which is preliminary data.</text>
</comment>
<organism evidence="1 2">
    <name type="scientific">Takifugu flavidus</name>
    <name type="common">sansaifugu</name>
    <dbReference type="NCBI Taxonomy" id="433684"/>
    <lineage>
        <taxon>Eukaryota</taxon>
        <taxon>Metazoa</taxon>
        <taxon>Chordata</taxon>
        <taxon>Craniata</taxon>
        <taxon>Vertebrata</taxon>
        <taxon>Euteleostomi</taxon>
        <taxon>Actinopterygii</taxon>
        <taxon>Neopterygii</taxon>
        <taxon>Teleostei</taxon>
        <taxon>Neoteleostei</taxon>
        <taxon>Acanthomorphata</taxon>
        <taxon>Eupercaria</taxon>
        <taxon>Tetraodontiformes</taxon>
        <taxon>Tetradontoidea</taxon>
        <taxon>Tetraodontidae</taxon>
        <taxon>Takifugu</taxon>
    </lineage>
</organism>
<keyword evidence="2" id="KW-1185">Reference proteome</keyword>
<evidence type="ECO:0000313" key="2">
    <source>
        <dbReference type="Proteomes" id="UP000324091"/>
    </source>
</evidence>
<sequence length="153" mass="16513">MDQKTEPGVKVIRETPTKTTGHAAENSRHVLIGQLPSPRRPSTTSTFISISALLACASASFWRLFGGPAPPESPRGPDQSAADMWFELASQGRVVQTWRCLQAPAARVAPSVPTGPAGPRRTVWSRDSVHTAEISPISRTISRFLIEDSNALI</sequence>
<dbReference type="AlphaFoldDB" id="A0A5C6N6J3"/>
<dbReference type="Proteomes" id="UP000324091">
    <property type="component" value="Chromosome 4"/>
</dbReference>
<evidence type="ECO:0000313" key="1">
    <source>
        <dbReference type="EMBL" id="TWW61420.1"/>
    </source>
</evidence>
<reference evidence="1 2" key="1">
    <citation type="submission" date="2019-04" db="EMBL/GenBank/DDBJ databases">
        <title>Chromosome genome assembly for Takifugu flavidus.</title>
        <authorList>
            <person name="Xiao S."/>
        </authorList>
    </citation>
    <scope>NUCLEOTIDE SEQUENCE [LARGE SCALE GENOMIC DNA]</scope>
    <source>
        <strain evidence="1">HTHZ2018</strain>
        <tissue evidence="1">Muscle</tissue>
    </source>
</reference>